<evidence type="ECO:0000256" key="1">
    <source>
        <dbReference type="SAM" id="Coils"/>
    </source>
</evidence>
<feature type="region of interest" description="Disordered" evidence="2">
    <location>
        <begin position="1"/>
        <end position="23"/>
    </location>
</feature>
<keyword evidence="1" id="KW-0175">Coiled coil</keyword>
<protein>
    <submittedName>
        <fullName evidence="3">Uncharacterized protein</fullName>
    </submittedName>
</protein>
<sequence>MAKELQTSAVSPTPLVSRRATRKEKGKVIMMEEVTPGRNQVASTSIRMRVPLEKPTKVLKVSLDTEVDLEKVADRIVEDVVGETAAPQKVVSPRMSTRTVTLETGEDHLAEEIQSQVLNAADVLCGCATVDLRDRLEASRTAFNAESQRVDELTATLERKEQKHAAKLAAKTKDLAECEAAKIADQEFIEKLDAQCNELRSQSSQAEEQLWEMEVETQKWLQLRDLERRATAMIACSVSG</sequence>
<feature type="compositionally biased region" description="Polar residues" evidence="2">
    <location>
        <begin position="1"/>
        <end position="11"/>
    </location>
</feature>
<keyword evidence="4" id="KW-1185">Reference proteome</keyword>
<dbReference type="Proteomes" id="UP000077202">
    <property type="component" value="Unassembled WGS sequence"/>
</dbReference>
<gene>
    <name evidence="3" type="ORF">AXG93_815s1240</name>
</gene>
<feature type="coiled-coil region" evidence="1">
    <location>
        <begin position="189"/>
        <end position="216"/>
    </location>
</feature>
<evidence type="ECO:0000313" key="3">
    <source>
        <dbReference type="EMBL" id="OAE26462.1"/>
    </source>
</evidence>
<evidence type="ECO:0000313" key="4">
    <source>
        <dbReference type="Proteomes" id="UP000077202"/>
    </source>
</evidence>
<reference evidence="3" key="1">
    <citation type="submission" date="2016-03" db="EMBL/GenBank/DDBJ databases">
        <title>Mechanisms controlling the formation of the plant cell surface in tip-growing cells are functionally conserved among land plants.</title>
        <authorList>
            <person name="Honkanen S."/>
            <person name="Jones V.A."/>
            <person name="Morieri G."/>
            <person name="Champion C."/>
            <person name="Hetherington A.J."/>
            <person name="Kelly S."/>
            <person name="Saint-Marcoux D."/>
            <person name="Proust H."/>
            <person name="Prescott H."/>
            <person name="Dolan L."/>
        </authorList>
    </citation>
    <scope>NUCLEOTIDE SEQUENCE [LARGE SCALE GENOMIC DNA]</scope>
    <source>
        <tissue evidence="3">Whole gametophyte</tissue>
    </source>
</reference>
<comment type="caution">
    <text evidence="3">The sequence shown here is derived from an EMBL/GenBank/DDBJ whole genome shotgun (WGS) entry which is preliminary data.</text>
</comment>
<proteinExistence type="predicted"/>
<dbReference type="EMBL" id="LVLJ01002167">
    <property type="protein sequence ID" value="OAE26462.1"/>
    <property type="molecule type" value="Genomic_DNA"/>
</dbReference>
<name>A0A176W200_MARPO</name>
<dbReference type="AlphaFoldDB" id="A0A176W200"/>
<evidence type="ECO:0000256" key="2">
    <source>
        <dbReference type="SAM" id="MobiDB-lite"/>
    </source>
</evidence>
<accession>A0A176W200</accession>
<organism evidence="3 4">
    <name type="scientific">Marchantia polymorpha subsp. ruderalis</name>
    <dbReference type="NCBI Taxonomy" id="1480154"/>
    <lineage>
        <taxon>Eukaryota</taxon>
        <taxon>Viridiplantae</taxon>
        <taxon>Streptophyta</taxon>
        <taxon>Embryophyta</taxon>
        <taxon>Marchantiophyta</taxon>
        <taxon>Marchantiopsida</taxon>
        <taxon>Marchantiidae</taxon>
        <taxon>Marchantiales</taxon>
        <taxon>Marchantiaceae</taxon>
        <taxon>Marchantia</taxon>
    </lineage>
</organism>